<dbReference type="GO" id="GO:0009055">
    <property type="term" value="F:electron transfer activity"/>
    <property type="evidence" value="ECO:0007669"/>
    <property type="project" value="InterPro"/>
</dbReference>
<feature type="compositionally biased region" description="Basic and acidic residues" evidence="3">
    <location>
        <begin position="10"/>
        <end position="19"/>
    </location>
</feature>
<evidence type="ECO:0000259" key="4">
    <source>
        <dbReference type="Pfam" id="PF00127"/>
    </source>
</evidence>
<dbReference type="InterPro" id="IPR000923">
    <property type="entry name" value="BlueCu_1"/>
</dbReference>
<dbReference type="Gene3D" id="2.60.40.420">
    <property type="entry name" value="Cupredoxins - blue copper proteins"/>
    <property type="match status" value="1"/>
</dbReference>
<keyword evidence="2" id="KW-0186">Copper</keyword>
<gene>
    <name evidence="5" type="ORF">KUL25_00170</name>
    <name evidence="6" type="ORF">KUL25_00175</name>
</gene>
<dbReference type="EMBL" id="JAIMBW010000001">
    <property type="protein sequence ID" value="MBY4891176.1"/>
    <property type="molecule type" value="Genomic_DNA"/>
</dbReference>
<dbReference type="Proteomes" id="UP000693972">
    <property type="component" value="Unassembled WGS sequence"/>
</dbReference>
<keyword evidence="7" id="KW-1185">Reference proteome</keyword>
<dbReference type="SUPFAM" id="SSF49503">
    <property type="entry name" value="Cupredoxins"/>
    <property type="match status" value="1"/>
</dbReference>
<dbReference type="InterPro" id="IPR008972">
    <property type="entry name" value="Cupredoxin"/>
</dbReference>
<evidence type="ECO:0000256" key="2">
    <source>
        <dbReference type="ARBA" id="ARBA00023008"/>
    </source>
</evidence>
<evidence type="ECO:0000313" key="7">
    <source>
        <dbReference type="Proteomes" id="UP000693972"/>
    </source>
</evidence>
<feature type="region of interest" description="Disordered" evidence="3">
    <location>
        <begin position="1"/>
        <end position="23"/>
    </location>
</feature>
<dbReference type="PANTHER" id="PTHR38439">
    <property type="entry name" value="AURACYANIN-B"/>
    <property type="match status" value="1"/>
</dbReference>
<keyword evidence="1" id="KW-0479">Metal-binding</keyword>
<dbReference type="InterPro" id="IPR050845">
    <property type="entry name" value="Cu-binding_ET"/>
</dbReference>
<dbReference type="RefSeq" id="WP_257891064.1">
    <property type="nucleotide sequence ID" value="NZ_JAIMBW010000001.1"/>
</dbReference>
<dbReference type="EMBL" id="CP078073">
    <property type="protein sequence ID" value="QXL87979.1"/>
    <property type="molecule type" value="Genomic_DNA"/>
</dbReference>
<accession>A0A975TWI1</accession>
<name>A0A975TWI1_9RHOB</name>
<dbReference type="PROSITE" id="PS00079">
    <property type="entry name" value="MULTICOPPER_OXIDASE1"/>
    <property type="match status" value="1"/>
</dbReference>
<reference evidence="6 7" key="1">
    <citation type="submission" date="2021-07" db="EMBL/GenBank/DDBJ databases">
        <title>Karlodiniumbacter phycospheric gen. nov., sp. nov., a phycosphere bacterium isolated from karlodinium veneficum.</title>
        <authorList>
            <person name="Peng Y."/>
            <person name="Jiang L."/>
            <person name="Lee J."/>
        </authorList>
    </citation>
    <scope>NUCLEOTIDE SEQUENCE</scope>
    <source>
        <strain evidence="6 7">N5</strain>
    </source>
</reference>
<dbReference type="CDD" id="cd04211">
    <property type="entry name" value="Cupredoxin_like_2"/>
    <property type="match status" value="1"/>
</dbReference>
<dbReference type="Pfam" id="PF00127">
    <property type="entry name" value="Copper-bind"/>
    <property type="match status" value="1"/>
</dbReference>
<dbReference type="AlphaFoldDB" id="A0A975TWI1"/>
<dbReference type="InterPro" id="IPR033138">
    <property type="entry name" value="Cu_oxidase_CS"/>
</dbReference>
<evidence type="ECO:0000313" key="6">
    <source>
        <dbReference type="EMBL" id="QXL87979.1"/>
    </source>
</evidence>
<dbReference type="GO" id="GO:0005507">
    <property type="term" value="F:copper ion binding"/>
    <property type="evidence" value="ECO:0007669"/>
    <property type="project" value="InterPro"/>
</dbReference>
<protein>
    <submittedName>
        <fullName evidence="6">Cupredoxin family protein</fullName>
    </submittedName>
</protein>
<proteinExistence type="predicted"/>
<sequence>MSSVAAADGGHAHADDWEIGRPGNAADVTRTIEVDMFEPDSGGMAFSPAELTIARGETVRFVVTNRGVLDHEMVIDTVEANMEHMQVMMMNPDMKHHDPNAVSLAPGETGELIWTFSQAGTFQFACLIPGHMEAGMHGPLNVN</sequence>
<evidence type="ECO:0000313" key="5">
    <source>
        <dbReference type="EMBL" id="MBY4891176.1"/>
    </source>
</evidence>
<evidence type="ECO:0000256" key="3">
    <source>
        <dbReference type="SAM" id="MobiDB-lite"/>
    </source>
</evidence>
<dbReference type="PANTHER" id="PTHR38439:SF3">
    <property type="entry name" value="COPPER-RESISTANT CUPROPROTEIN COPI"/>
    <property type="match status" value="1"/>
</dbReference>
<evidence type="ECO:0000256" key="1">
    <source>
        <dbReference type="ARBA" id="ARBA00022723"/>
    </source>
</evidence>
<organism evidence="6">
    <name type="scientific">Gymnodinialimonas phycosphaerae</name>
    <dbReference type="NCBI Taxonomy" id="2841589"/>
    <lineage>
        <taxon>Bacteria</taxon>
        <taxon>Pseudomonadati</taxon>
        <taxon>Pseudomonadota</taxon>
        <taxon>Alphaproteobacteria</taxon>
        <taxon>Rhodobacterales</taxon>
        <taxon>Paracoccaceae</taxon>
        <taxon>Gymnodinialimonas</taxon>
    </lineage>
</organism>
<feature type="domain" description="Blue (type 1) copper" evidence="4">
    <location>
        <begin position="39"/>
        <end position="143"/>
    </location>
</feature>